<proteinExistence type="predicted"/>
<organism evidence="5 6">
    <name type="scientific">Ruegeria meonggei</name>
    <dbReference type="NCBI Taxonomy" id="1446476"/>
    <lineage>
        <taxon>Bacteria</taxon>
        <taxon>Pseudomonadati</taxon>
        <taxon>Pseudomonadota</taxon>
        <taxon>Alphaproteobacteria</taxon>
        <taxon>Rhodobacterales</taxon>
        <taxon>Roseobacteraceae</taxon>
        <taxon>Ruegeria</taxon>
    </lineage>
</organism>
<dbReference type="AlphaFoldDB" id="A0A1X6Z2B8"/>
<dbReference type="OrthoDB" id="9807125at2"/>
<dbReference type="PANTHER" id="PTHR43080:SF2">
    <property type="entry name" value="CBS DOMAIN-CONTAINING PROTEIN"/>
    <property type="match status" value="1"/>
</dbReference>
<evidence type="ECO:0000313" key="5">
    <source>
        <dbReference type="EMBL" id="SLN37901.1"/>
    </source>
</evidence>
<evidence type="ECO:0000256" key="2">
    <source>
        <dbReference type="PROSITE-ProRule" id="PRU00703"/>
    </source>
</evidence>
<dbReference type="EMBL" id="FWFP01000004">
    <property type="protein sequence ID" value="SLN37901.1"/>
    <property type="molecule type" value="Genomic_DNA"/>
</dbReference>
<dbReference type="SMART" id="SM00116">
    <property type="entry name" value="CBS"/>
    <property type="match status" value="2"/>
</dbReference>
<gene>
    <name evidence="5" type="primary">kdsD_1</name>
    <name evidence="5" type="ORF">RUM8411_01659</name>
</gene>
<dbReference type="EC" id="5.3.1.13" evidence="5"/>
<evidence type="ECO:0000313" key="6">
    <source>
        <dbReference type="Proteomes" id="UP000193778"/>
    </source>
</evidence>
<feature type="compositionally biased region" description="Polar residues" evidence="3">
    <location>
        <begin position="18"/>
        <end position="32"/>
    </location>
</feature>
<dbReference type="InterPro" id="IPR051257">
    <property type="entry name" value="Diverse_CBS-Domain"/>
</dbReference>
<dbReference type="PROSITE" id="PS51371">
    <property type="entry name" value="CBS"/>
    <property type="match status" value="2"/>
</dbReference>
<evidence type="ECO:0000259" key="4">
    <source>
        <dbReference type="PROSITE" id="PS51371"/>
    </source>
</evidence>
<sequence>MAPSSYQPPTRGDKTDASTRSQSVESNLSHTQTTVSKLLEGKGDAVFAVRPTETIHSVVITLRDKRIGAVVVTDQNGTLLGILSERDIVRRMADTPGQTLPQSVEDLMTREVKTCAPDDLLNDVLKTMTEGRFRHMPVISDGKLRGVITIGDVVHFRLKELEYEALRMKQMIVG</sequence>
<feature type="domain" description="CBS" evidence="4">
    <location>
        <begin position="35"/>
        <end position="99"/>
    </location>
</feature>
<feature type="domain" description="CBS" evidence="4">
    <location>
        <begin position="108"/>
        <end position="164"/>
    </location>
</feature>
<accession>A0A1X6Z2B8</accession>
<dbReference type="GO" id="GO:0019146">
    <property type="term" value="F:arabinose-5-phosphate isomerase activity"/>
    <property type="evidence" value="ECO:0007669"/>
    <property type="project" value="UniProtKB-EC"/>
</dbReference>
<dbReference type="InterPro" id="IPR046342">
    <property type="entry name" value="CBS_dom_sf"/>
</dbReference>
<dbReference type="Pfam" id="PF00571">
    <property type="entry name" value="CBS"/>
    <property type="match status" value="2"/>
</dbReference>
<feature type="region of interest" description="Disordered" evidence="3">
    <location>
        <begin position="1"/>
        <end position="32"/>
    </location>
</feature>
<dbReference type="InterPro" id="IPR044725">
    <property type="entry name" value="CBSX3_CBS_dom"/>
</dbReference>
<evidence type="ECO:0000256" key="1">
    <source>
        <dbReference type="ARBA" id="ARBA00023122"/>
    </source>
</evidence>
<dbReference type="Gene3D" id="3.10.580.10">
    <property type="entry name" value="CBS-domain"/>
    <property type="match status" value="1"/>
</dbReference>
<reference evidence="6" key="1">
    <citation type="submission" date="2017-03" db="EMBL/GenBank/DDBJ databases">
        <authorList>
            <person name="Rodrigo-Torres L."/>
            <person name="Arahal R.D."/>
            <person name="Lucena T."/>
        </authorList>
    </citation>
    <scope>NUCLEOTIDE SEQUENCE [LARGE SCALE GENOMIC DNA]</scope>
    <source>
        <strain evidence="6">CECT 8411</strain>
    </source>
</reference>
<keyword evidence="1 2" id="KW-0129">CBS domain</keyword>
<name>A0A1X6Z2B8_9RHOB</name>
<protein>
    <submittedName>
        <fullName evidence="5">Arabinose 5-phosphate isomerase KdsD</fullName>
        <ecNumber evidence="5">5.3.1.13</ecNumber>
    </submittedName>
</protein>
<dbReference type="CDD" id="cd04623">
    <property type="entry name" value="CBS_pair_bac_euk"/>
    <property type="match status" value="1"/>
</dbReference>
<dbReference type="Proteomes" id="UP000193778">
    <property type="component" value="Unassembled WGS sequence"/>
</dbReference>
<dbReference type="RefSeq" id="WP_085822206.1">
    <property type="nucleotide sequence ID" value="NZ_FWFP01000004.1"/>
</dbReference>
<evidence type="ECO:0000256" key="3">
    <source>
        <dbReference type="SAM" id="MobiDB-lite"/>
    </source>
</evidence>
<keyword evidence="5" id="KW-0413">Isomerase</keyword>
<dbReference type="SUPFAM" id="SSF54631">
    <property type="entry name" value="CBS-domain pair"/>
    <property type="match status" value="1"/>
</dbReference>
<dbReference type="PANTHER" id="PTHR43080">
    <property type="entry name" value="CBS DOMAIN-CONTAINING PROTEIN CBSX3, MITOCHONDRIAL"/>
    <property type="match status" value="1"/>
</dbReference>
<dbReference type="InterPro" id="IPR000644">
    <property type="entry name" value="CBS_dom"/>
</dbReference>
<keyword evidence="6" id="KW-1185">Reference proteome</keyword>